<dbReference type="SMART" id="SM00749">
    <property type="entry name" value="BON"/>
    <property type="match status" value="3"/>
</dbReference>
<comment type="caution">
    <text evidence="3">The sequence shown here is derived from an EMBL/GenBank/DDBJ whole genome shotgun (WGS) entry which is preliminary data.</text>
</comment>
<dbReference type="HOGENOM" id="CLU_087923_0_0_6"/>
<dbReference type="EMBL" id="AAOH01000001">
    <property type="protein sequence ID" value="EAR30608.1"/>
    <property type="molecule type" value="Genomic_DNA"/>
</dbReference>
<dbReference type="PANTHER" id="PTHR34606">
    <property type="entry name" value="BON DOMAIN-CONTAINING PROTEIN"/>
    <property type="match status" value="1"/>
</dbReference>
<reference evidence="3 4" key="1">
    <citation type="submission" date="2006-02" db="EMBL/GenBank/DDBJ databases">
        <authorList>
            <person name="Moran M.A."/>
            <person name="Kjelleberg S."/>
            <person name="Egan S."/>
            <person name="Saunders N."/>
            <person name="Thomas T."/>
            <person name="Ferriera S."/>
            <person name="Johnson J."/>
            <person name="Kravitz S."/>
            <person name="Halpern A."/>
            <person name="Remington K."/>
            <person name="Beeson K."/>
            <person name="Tran B."/>
            <person name="Rogers Y.-H."/>
            <person name="Friedman R."/>
            <person name="Venter J.C."/>
        </authorList>
    </citation>
    <scope>NUCLEOTIDE SEQUENCE [LARGE SCALE GENOMIC DNA]</scope>
    <source>
        <strain evidence="3 4">D2</strain>
    </source>
</reference>
<feature type="region of interest" description="Disordered" evidence="1">
    <location>
        <begin position="184"/>
        <end position="205"/>
    </location>
</feature>
<dbReference type="PANTHER" id="PTHR34606:SF15">
    <property type="entry name" value="BON DOMAIN-CONTAINING PROTEIN"/>
    <property type="match status" value="1"/>
</dbReference>
<gene>
    <name evidence="3" type="ORF">PTD2_03526</name>
</gene>
<dbReference type="STRING" id="87626.PTD2_03526"/>
<evidence type="ECO:0000313" key="4">
    <source>
        <dbReference type="Proteomes" id="UP000006201"/>
    </source>
</evidence>
<dbReference type="InterPro" id="IPR051686">
    <property type="entry name" value="Lipoprotein_DolP"/>
</dbReference>
<dbReference type="Pfam" id="PF04972">
    <property type="entry name" value="BON"/>
    <property type="match status" value="3"/>
</dbReference>
<protein>
    <recommendedName>
        <fullName evidence="2">BON domain-containing protein</fullName>
    </recommendedName>
</protein>
<sequence length="278" mass="30211">MVSIIGALYFPTTQLSAAELTPVANMNSVRQEMQIWTTYQISPFLRGSDISVFVKDGKVTLKGTVTEDVNKELAKAIAAGVKGVNSVDNQIEVDKNYKNAKPSQERSYAAIVDDAGITTAIKSKLLWSKFSDVVTINVDTYQGKVTLSGDVSNQASINSMTAMAKNTQGVLSVDSRLMIADAPMDKETNKYKEDEEKEDENEEKEGTLLADSWITTKVKSTYMYSSNVDSDDISVSTLDGVVLLEGKVKSGSERALAIELAKNIRGVKSVTSSKLLLL</sequence>
<dbReference type="eggNOG" id="COG2823">
    <property type="taxonomic scope" value="Bacteria"/>
</dbReference>
<dbReference type="AlphaFoldDB" id="A4C4X6"/>
<evidence type="ECO:0000313" key="3">
    <source>
        <dbReference type="EMBL" id="EAR30608.1"/>
    </source>
</evidence>
<feature type="domain" description="BON" evidence="2">
    <location>
        <begin position="27"/>
        <end position="95"/>
    </location>
</feature>
<dbReference type="Proteomes" id="UP000006201">
    <property type="component" value="Unassembled WGS sequence"/>
</dbReference>
<dbReference type="InterPro" id="IPR014004">
    <property type="entry name" value="Transpt-assoc_nodulatn_dom_bac"/>
</dbReference>
<feature type="domain" description="BON" evidence="2">
    <location>
        <begin position="210"/>
        <end position="278"/>
    </location>
</feature>
<feature type="compositionally biased region" description="Basic and acidic residues" evidence="1">
    <location>
        <begin position="184"/>
        <end position="194"/>
    </location>
</feature>
<dbReference type="InterPro" id="IPR007055">
    <property type="entry name" value="BON_dom"/>
</dbReference>
<accession>A4C4X6</accession>
<name>A4C4X6_9GAMM</name>
<feature type="domain" description="BON" evidence="2">
    <location>
        <begin position="113"/>
        <end position="181"/>
    </location>
</feature>
<organism evidence="3 4">
    <name type="scientific">Pseudoalteromonas tunicata D2</name>
    <dbReference type="NCBI Taxonomy" id="87626"/>
    <lineage>
        <taxon>Bacteria</taxon>
        <taxon>Pseudomonadati</taxon>
        <taxon>Pseudomonadota</taxon>
        <taxon>Gammaproteobacteria</taxon>
        <taxon>Alteromonadales</taxon>
        <taxon>Pseudoalteromonadaceae</taxon>
        <taxon>Pseudoalteromonas</taxon>
    </lineage>
</organism>
<proteinExistence type="predicted"/>
<dbReference type="Gene3D" id="3.30.1340.30">
    <property type="match status" value="3"/>
</dbReference>
<evidence type="ECO:0000256" key="1">
    <source>
        <dbReference type="SAM" id="MobiDB-lite"/>
    </source>
</evidence>
<dbReference type="PROSITE" id="PS50914">
    <property type="entry name" value="BON"/>
    <property type="match status" value="3"/>
</dbReference>
<evidence type="ECO:0000259" key="2">
    <source>
        <dbReference type="PROSITE" id="PS50914"/>
    </source>
</evidence>
<keyword evidence="4" id="KW-1185">Reference proteome</keyword>